<dbReference type="HAMAP" id="MF_00527">
    <property type="entry name" value="3MGH"/>
    <property type="match status" value="1"/>
</dbReference>
<keyword evidence="8" id="KW-1185">Reference proteome</keyword>
<dbReference type="NCBIfam" id="TIGR00567">
    <property type="entry name" value="3mg"/>
    <property type="match status" value="1"/>
</dbReference>
<comment type="caution">
    <text evidence="7">The sequence shown here is derived from an EMBL/GenBank/DDBJ whole genome shotgun (WGS) entry which is preliminary data.</text>
</comment>
<dbReference type="PANTHER" id="PTHR10429">
    <property type="entry name" value="DNA-3-METHYLADENINE GLYCOSYLASE"/>
    <property type="match status" value="1"/>
</dbReference>
<organism evidence="7 8">
    <name type="scientific">Hansschlegelia beijingensis</name>
    <dbReference type="NCBI Taxonomy" id="1133344"/>
    <lineage>
        <taxon>Bacteria</taxon>
        <taxon>Pseudomonadati</taxon>
        <taxon>Pseudomonadota</taxon>
        <taxon>Alphaproteobacteria</taxon>
        <taxon>Hyphomicrobiales</taxon>
        <taxon>Methylopilaceae</taxon>
        <taxon>Hansschlegelia</taxon>
    </lineage>
</organism>
<dbReference type="EMBL" id="JACIDR010000001">
    <property type="protein sequence ID" value="MBB3971371.1"/>
    <property type="molecule type" value="Genomic_DNA"/>
</dbReference>
<gene>
    <name evidence="7" type="ORF">GGR24_000004</name>
</gene>
<evidence type="ECO:0000256" key="4">
    <source>
        <dbReference type="ARBA" id="ARBA00023204"/>
    </source>
</evidence>
<dbReference type="InterPro" id="IPR036995">
    <property type="entry name" value="MPG_sf"/>
</dbReference>
<dbReference type="AlphaFoldDB" id="A0A7W6GD17"/>
<dbReference type="GO" id="GO:0003677">
    <property type="term" value="F:DNA binding"/>
    <property type="evidence" value="ECO:0007669"/>
    <property type="project" value="InterPro"/>
</dbReference>
<dbReference type="GO" id="GO:0006284">
    <property type="term" value="P:base-excision repair"/>
    <property type="evidence" value="ECO:0007669"/>
    <property type="project" value="InterPro"/>
</dbReference>
<evidence type="ECO:0000313" key="8">
    <source>
        <dbReference type="Proteomes" id="UP000528964"/>
    </source>
</evidence>
<evidence type="ECO:0000256" key="2">
    <source>
        <dbReference type="ARBA" id="ARBA00022763"/>
    </source>
</evidence>
<reference evidence="7 8" key="1">
    <citation type="submission" date="2020-08" db="EMBL/GenBank/DDBJ databases">
        <title>Genomic Encyclopedia of Type Strains, Phase IV (KMG-IV): sequencing the most valuable type-strain genomes for metagenomic binning, comparative biology and taxonomic classification.</title>
        <authorList>
            <person name="Goeker M."/>
        </authorList>
    </citation>
    <scope>NUCLEOTIDE SEQUENCE [LARGE SCALE GENOMIC DNA]</scope>
    <source>
        <strain evidence="7 8">DSM 25481</strain>
    </source>
</reference>
<keyword evidence="2 5" id="KW-0227">DNA damage</keyword>
<comment type="similarity">
    <text evidence="1 5">Belongs to the DNA glycosylase MPG family.</text>
</comment>
<evidence type="ECO:0000313" key="7">
    <source>
        <dbReference type="EMBL" id="MBB3971371.1"/>
    </source>
</evidence>
<evidence type="ECO:0000256" key="6">
    <source>
        <dbReference type="SAM" id="MobiDB-lite"/>
    </source>
</evidence>
<dbReference type="RefSeq" id="WP_183393260.1">
    <property type="nucleotide sequence ID" value="NZ_JACIDR010000001.1"/>
</dbReference>
<dbReference type="GO" id="GO:0003905">
    <property type="term" value="F:alkylbase DNA N-glycosylase activity"/>
    <property type="evidence" value="ECO:0007669"/>
    <property type="project" value="InterPro"/>
</dbReference>
<keyword evidence="4 5" id="KW-0234">DNA repair</keyword>
<accession>A0A7W6GD17</accession>
<keyword evidence="3 5" id="KW-0378">Hydrolase</keyword>
<evidence type="ECO:0000256" key="3">
    <source>
        <dbReference type="ARBA" id="ARBA00022801"/>
    </source>
</evidence>
<name>A0A7W6GD17_9HYPH</name>
<dbReference type="EC" id="3.2.2.-" evidence="5"/>
<keyword evidence="7" id="KW-0326">Glycosidase</keyword>
<dbReference type="InterPro" id="IPR003180">
    <property type="entry name" value="MPG"/>
</dbReference>
<dbReference type="PANTHER" id="PTHR10429:SF0">
    <property type="entry name" value="DNA-3-METHYLADENINE GLYCOSYLASE"/>
    <property type="match status" value="1"/>
</dbReference>
<dbReference type="CDD" id="cd00540">
    <property type="entry name" value="AAG"/>
    <property type="match status" value="1"/>
</dbReference>
<dbReference type="SUPFAM" id="SSF50486">
    <property type="entry name" value="FMT C-terminal domain-like"/>
    <property type="match status" value="1"/>
</dbReference>
<protein>
    <recommendedName>
        <fullName evidence="5">Putative 3-methyladenine DNA glycosylase</fullName>
        <ecNumber evidence="5">3.2.2.-</ecNumber>
    </recommendedName>
</protein>
<dbReference type="InterPro" id="IPR011034">
    <property type="entry name" value="Formyl_transferase-like_C_sf"/>
</dbReference>
<dbReference type="Proteomes" id="UP000528964">
    <property type="component" value="Unassembled WGS sequence"/>
</dbReference>
<evidence type="ECO:0000256" key="5">
    <source>
        <dbReference type="HAMAP-Rule" id="MF_00527"/>
    </source>
</evidence>
<sequence length="232" mass="24726">MARSPASPITSAARSREAPDPPAPASGGAGRDGPDPLAPLDRSELPVETAALARFLIGKVVARALPEGVVSGRIVETEAYGVGDAAGHAFSGLTERNRSLFLERGHAYVYFIYGRSWMLNVSAETPGIGAGVLIRAIEPRDGVSIMRLNRGTGPLRDLARGPGRLAAALRIDRSLDGLDLCRRGPLWLARGDAAAHEIGESVRIGISREADRLLRFYVRDSPYVSGPRRLNA</sequence>
<evidence type="ECO:0000256" key="1">
    <source>
        <dbReference type="ARBA" id="ARBA00009232"/>
    </source>
</evidence>
<proteinExistence type="inferred from homology"/>
<dbReference type="Gene3D" id="3.10.300.10">
    <property type="entry name" value="Methylpurine-DNA glycosylase (MPG)"/>
    <property type="match status" value="1"/>
</dbReference>
<dbReference type="Pfam" id="PF02245">
    <property type="entry name" value="Pur_DNA_glyco"/>
    <property type="match status" value="1"/>
</dbReference>
<feature type="region of interest" description="Disordered" evidence="6">
    <location>
        <begin position="1"/>
        <end position="41"/>
    </location>
</feature>